<feature type="domain" description="Flagellar hook-associated protein 2 C-terminal" evidence="7">
    <location>
        <begin position="309"/>
        <end position="523"/>
    </location>
</feature>
<gene>
    <name evidence="8" type="ORF">MUS1_08940</name>
</gene>
<evidence type="ECO:0000313" key="8">
    <source>
        <dbReference type="EMBL" id="ETX09418.1"/>
    </source>
</evidence>
<dbReference type="Proteomes" id="UP000054058">
    <property type="component" value="Unassembled WGS sequence"/>
</dbReference>
<dbReference type="InterPro" id="IPR003481">
    <property type="entry name" value="FliD_N"/>
</dbReference>
<dbReference type="RefSeq" id="WP_036164054.1">
    <property type="nucleotide sequence ID" value="NZ_JAMB01000023.1"/>
</dbReference>
<evidence type="ECO:0000256" key="5">
    <source>
        <dbReference type="RuleBase" id="RU362066"/>
    </source>
</evidence>
<evidence type="ECO:0000256" key="1">
    <source>
        <dbReference type="ARBA" id="ARBA00009764"/>
    </source>
</evidence>
<comment type="caution">
    <text evidence="8">The sequence shown here is derived from an EMBL/GenBank/DDBJ whole genome shotgun (WGS) entry which is preliminary data.</text>
</comment>
<dbReference type="InterPro" id="IPR010810">
    <property type="entry name" value="Flagellin_hook_IN_motif"/>
</dbReference>
<dbReference type="GO" id="GO:0009421">
    <property type="term" value="C:bacterial-type flagellum filament cap"/>
    <property type="evidence" value="ECO:0007669"/>
    <property type="project" value="InterPro"/>
</dbReference>
<dbReference type="Pfam" id="PF02465">
    <property type="entry name" value="FliD_N"/>
    <property type="match status" value="1"/>
</dbReference>
<keyword evidence="5" id="KW-0964">Secreted</keyword>
<dbReference type="OrthoDB" id="5980200at2"/>
<dbReference type="InterPro" id="IPR010809">
    <property type="entry name" value="FliD_C"/>
</dbReference>
<proteinExistence type="inferred from homology"/>
<evidence type="ECO:0000259" key="7">
    <source>
        <dbReference type="Pfam" id="PF07195"/>
    </source>
</evidence>
<feature type="coiled-coil region" evidence="5">
    <location>
        <begin position="479"/>
        <end position="506"/>
    </location>
</feature>
<dbReference type="PANTHER" id="PTHR30288">
    <property type="entry name" value="FLAGELLAR CAP/ASSEMBLY PROTEIN FLID"/>
    <property type="match status" value="1"/>
</dbReference>
<dbReference type="Pfam" id="PF07196">
    <property type="entry name" value="Flagellin_IN"/>
    <property type="match status" value="1"/>
</dbReference>
<dbReference type="PATRIC" id="fig|1122207.3.peg.3131"/>
<evidence type="ECO:0000256" key="2">
    <source>
        <dbReference type="ARBA" id="ARBA00011255"/>
    </source>
</evidence>
<dbReference type="GO" id="GO:0007155">
    <property type="term" value="P:cell adhesion"/>
    <property type="evidence" value="ECO:0007669"/>
    <property type="project" value="InterPro"/>
</dbReference>
<comment type="function">
    <text evidence="5">Required for morphogenesis and for the elongation of the flagellar filament by facilitating polymerization of the flagellin monomers at the tip of growing filament. Forms a capping structure, which prevents flagellin subunits (transported through the central channel of the flagellum) from leaking out without polymerization at the distal end.</text>
</comment>
<evidence type="ECO:0000259" key="6">
    <source>
        <dbReference type="Pfam" id="PF02465"/>
    </source>
</evidence>
<comment type="subunit">
    <text evidence="2 5">Homopentamer.</text>
</comment>
<keyword evidence="3 5" id="KW-0175">Coiled coil</keyword>
<evidence type="ECO:0000313" key="9">
    <source>
        <dbReference type="Proteomes" id="UP000054058"/>
    </source>
</evidence>
<dbReference type="GO" id="GO:0005576">
    <property type="term" value="C:extracellular region"/>
    <property type="evidence" value="ECO:0007669"/>
    <property type="project" value="UniProtKB-SubCell"/>
</dbReference>
<keyword evidence="9" id="KW-1185">Reference proteome</keyword>
<dbReference type="STRING" id="1122207.MUS1_08940"/>
<dbReference type="GO" id="GO:0071973">
    <property type="term" value="P:bacterial-type flagellum-dependent cell motility"/>
    <property type="evidence" value="ECO:0007669"/>
    <property type="project" value="TreeGrafter"/>
</dbReference>
<dbReference type="InterPro" id="IPR040026">
    <property type="entry name" value="FliD"/>
</dbReference>
<comment type="subcellular location">
    <subcellularLocation>
        <location evidence="5">Secreted</location>
    </subcellularLocation>
    <subcellularLocation>
        <location evidence="5">Bacterial flagellum</location>
    </subcellularLocation>
</comment>
<evidence type="ECO:0000256" key="4">
    <source>
        <dbReference type="ARBA" id="ARBA00023143"/>
    </source>
</evidence>
<sequence>MSVGSLGVGSGMDLESLVKEMVSAQKDAKVRLYQDKISGYEAELSALGRVGSAIDNFKSIVEALGDDELFTGRDARIAQTEGEEVLSVTTDNTASNGSYAVDVNQLAKGSRVMSSPGLFSSDADVISKIDSALTFKAGDNEFTLDIRAGTTLSELRNQINTSEDNFGVSANLVDDGTGNLFFTVTSSIQGAGNTLKITNTLPIEKDDEGNVIDPVENKDDDIPVEEKEEPFVDELDLAGDDVDFTNDGEIPEDEVEEQAELAAVADIEPVDAEEPEDVSSISKNAELSLNSVSTEGVFAGLYTPLGEQSQDAVITVDGIQIRNKTNTFDDAVAGLSIEAIDLTEKTTKVDVSFDQKTVQETIKEFISSYNDLVNLFQQSTDKNAALNGNSMIRNLQSSLSTQLMSSQASSGTFTSIFDLGVKMDNQGMLSLNDSKFEAAMKRGYSEVAPLISGEKGLAKSLENLLDNYTGSSGMTNSLKDSVRNSIDSSEGDLEAYEDRMVRYEDSLRAKFTGLDSRLANMNAQGNYLNSVLAKM</sequence>
<comment type="similarity">
    <text evidence="1 5">Belongs to the FliD family.</text>
</comment>
<name>X7E2N2_9GAMM</name>
<dbReference type="GO" id="GO:0009424">
    <property type="term" value="C:bacterial-type flagellum hook"/>
    <property type="evidence" value="ECO:0007669"/>
    <property type="project" value="UniProtKB-UniRule"/>
</dbReference>
<dbReference type="EMBL" id="JAMB01000023">
    <property type="protein sequence ID" value="ETX09418.1"/>
    <property type="molecule type" value="Genomic_DNA"/>
</dbReference>
<evidence type="ECO:0000256" key="3">
    <source>
        <dbReference type="ARBA" id="ARBA00023054"/>
    </source>
</evidence>
<feature type="domain" description="Flagellar hook-associated protein 2 N-terminal" evidence="6">
    <location>
        <begin position="10"/>
        <end position="109"/>
    </location>
</feature>
<organism evidence="8 9">
    <name type="scientific">Marinomonas ushuaiensis DSM 15871</name>
    <dbReference type="NCBI Taxonomy" id="1122207"/>
    <lineage>
        <taxon>Bacteria</taxon>
        <taxon>Pseudomonadati</taxon>
        <taxon>Pseudomonadota</taxon>
        <taxon>Gammaproteobacteria</taxon>
        <taxon>Oceanospirillales</taxon>
        <taxon>Oceanospirillaceae</taxon>
        <taxon>Marinomonas</taxon>
    </lineage>
</organism>
<reference evidence="8 9" key="1">
    <citation type="submission" date="2014-01" db="EMBL/GenBank/DDBJ databases">
        <title>Marinomonas ushuaiensis DSM 15871 Genome Sequencing.</title>
        <authorList>
            <person name="Lai Q."/>
            <person name="Shao Z.S."/>
        </authorList>
    </citation>
    <scope>NUCLEOTIDE SEQUENCE [LARGE SCALE GENOMIC DNA]</scope>
    <source>
        <strain evidence="8 9">DSM 15871</strain>
    </source>
</reference>
<dbReference type="PANTHER" id="PTHR30288:SF0">
    <property type="entry name" value="FLAGELLAR HOOK-ASSOCIATED PROTEIN 2"/>
    <property type="match status" value="1"/>
</dbReference>
<dbReference type="eggNOG" id="COG1345">
    <property type="taxonomic scope" value="Bacteria"/>
</dbReference>
<accession>X7E2N2</accession>
<dbReference type="Pfam" id="PF07195">
    <property type="entry name" value="FliD_C"/>
    <property type="match status" value="1"/>
</dbReference>
<dbReference type="AlphaFoldDB" id="X7E2N2"/>
<protein>
    <recommendedName>
        <fullName evidence="5">Flagellar hook-associated protein 2</fullName>
        <shortName evidence="5">HAP2</shortName>
    </recommendedName>
    <alternativeName>
        <fullName evidence="5">Flagellar cap protein</fullName>
    </alternativeName>
</protein>
<keyword evidence="4 5" id="KW-0975">Bacterial flagellum</keyword>